<keyword evidence="3" id="KW-1185">Reference proteome</keyword>
<proteinExistence type="predicted"/>
<gene>
    <name evidence="2" type="ORF">GCM10010964_12990</name>
</gene>
<evidence type="ECO:0000313" key="2">
    <source>
        <dbReference type="EMBL" id="GGG26450.1"/>
    </source>
</evidence>
<feature type="region of interest" description="Disordered" evidence="1">
    <location>
        <begin position="1"/>
        <end position="45"/>
    </location>
</feature>
<evidence type="ECO:0000256" key="1">
    <source>
        <dbReference type="SAM" id="MobiDB-lite"/>
    </source>
</evidence>
<dbReference type="EMBL" id="BMKS01000003">
    <property type="protein sequence ID" value="GGG26450.1"/>
    <property type="molecule type" value="Genomic_DNA"/>
</dbReference>
<dbReference type="AlphaFoldDB" id="A0A8J2Z9Y0"/>
<accession>A0A8J2Z9Y0</accession>
<reference evidence="2 3" key="1">
    <citation type="journal article" date="2014" name="Int. J. Syst. Evol. Microbiol.">
        <title>Complete genome sequence of Corynebacterium casei LMG S-19264T (=DSM 44701T), isolated from a smear-ripened cheese.</title>
        <authorList>
            <consortium name="US DOE Joint Genome Institute (JGI-PGF)"/>
            <person name="Walter F."/>
            <person name="Albersmeier A."/>
            <person name="Kalinowski J."/>
            <person name="Ruckert C."/>
        </authorList>
    </citation>
    <scope>NUCLEOTIDE SEQUENCE [LARGE SCALE GENOMIC DNA]</scope>
    <source>
        <strain evidence="2 3">CGMCC 1.16330</strain>
    </source>
</reference>
<comment type="caution">
    <text evidence="2">The sequence shown here is derived from an EMBL/GenBank/DDBJ whole genome shotgun (WGS) entry which is preliminary data.</text>
</comment>
<organism evidence="2 3">
    <name type="scientific">Caldovatus sediminis</name>
    <dbReference type="NCBI Taxonomy" id="2041189"/>
    <lineage>
        <taxon>Bacteria</taxon>
        <taxon>Pseudomonadati</taxon>
        <taxon>Pseudomonadota</taxon>
        <taxon>Alphaproteobacteria</taxon>
        <taxon>Acetobacterales</taxon>
        <taxon>Roseomonadaceae</taxon>
        <taxon>Caldovatus</taxon>
    </lineage>
</organism>
<dbReference type="Proteomes" id="UP000597507">
    <property type="component" value="Unassembled WGS sequence"/>
</dbReference>
<evidence type="ECO:0000313" key="3">
    <source>
        <dbReference type="Proteomes" id="UP000597507"/>
    </source>
</evidence>
<sequence length="123" mass="12655">MAPLPPPSRARRHGQPAAPSPLRAGPVTGRVAASRSAGPQPGEVRTVAAGPMPALFLTSPDRAIAAAAVPRTLAGRRQGPAPARAQMAAARPAQPAWLRSMSLITRSSWRSVAHCATTRQCGA</sequence>
<protein>
    <submittedName>
        <fullName evidence="2">Uncharacterized protein</fullName>
    </submittedName>
</protein>
<name>A0A8J2Z9Y0_9PROT</name>